<reference evidence="1 2" key="1">
    <citation type="journal article" date="2022" name="Plant J.">
        <title>Chromosome-level genome of Camellia lanceoleosa provides a valuable resource for understanding genome evolution and self-incompatibility.</title>
        <authorList>
            <person name="Gong W."/>
            <person name="Xiao S."/>
            <person name="Wang L."/>
            <person name="Liao Z."/>
            <person name="Chang Y."/>
            <person name="Mo W."/>
            <person name="Hu G."/>
            <person name="Li W."/>
            <person name="Zhao G."/>
            <person name="Zhu H."/>
            <person name="Hu X."/>
            <person name="Ji K."/>
            <person name="Xiang X."/>
            <person name="Song Q."/>
            <person name="Yuan D."/>
            <person name="Jin S."/>
            <person name="Zhang L."/>
        </authorList>
    </citation>
    <scope>NUCLEOTIDE SEQUENCE [LARGE SCALE GENOMIC DNA]</scope>
    <source>
        <strain evidence="1">SQ_2022a</strain>
    </source>
</reference>
<evidence type="ECO:0000313" key="2">
    <source>
        <dbReference type="Proteomes" id="UP001060215"/>
    </source>
</evidence>
<sequence length="128" mass="14233">MCPFISHSMIVSLSHASALSFCLSSPNFSLQGFLYRRLPRWFYGVTLVAATTTILCYCFEELAGFLLCCWLLLLLYAGRGCCCACICSTPTSKFGSTILLRSKSSGDPKFMEAYELSSEESEDVLFKQ</sequence>
<name>A0ACC0FLC8_9ERIC</name>
<gene>
    <name evidence="1" type="ORF">LOK49_LG13G00323</name>
</gene>
<keyword evidence="2" id="KW-1185">Reference proteome</keyword>
<organism evidence="1 2">
    <name type="scientific">Camellia lanceoleosa</name>
    <dbReference type="NCBI Taxonomy" id="1840588"/>
    <lineage>
        <taxon>Eukaryota</taxon>
        <taxon>Viridiplantae</taxon>
        <taxon>Streptophyta</taxon>
        <taxon>Embryophyta</taxon>
        <taxon>Tracheophyta</taxon>
        <taxon>Spermatophyta</taxon>
        <taxon>Magnoliopsida</taxon>
        <taxon>eudicotyledons</taxon>
        <taxon>Gunneridae</taxon>
        <taxon>Pentapetalae</taxon>
        <taxon>asterids</taxon>
        <taxon>Ericales</taxon>
        <taxon>Theaceae</taxon>
        <taxon>Camellia</taxon>
    </lineage>
</organism>
<comment type="caution">
    <text evidence="1">The sequence shown here is derived from an EMBL/GenBank/DDBJ whole genome shotgun (WGS) entry which is preliminary data.</text>
</comment>
<dbReference type="EMBL" id="CM045771">
    <property type="protein sequence ID" value="KAI7989638.1"/>
    <property type="molecule type" value="Genomic_DNA"/>
</dbReference>
<protein>
    <submittedName>
        <fullName evidence="1">Uncharacterized protein</fullName>
    </submittedName>
</protein>
<evidence type="ECO:0000313" key="1">
    <source>
        <dbReference type="EMBL" id="KAI7989638.1"/>
    </source>
</evidence>
<dbReference type="Proteomes" id="UP001060215">
    <property type="component" value="Chromosome 14"/>
</dbReference>
<proteinExistence type="predicted"/>
<accession>A0ACC0FLC8</accession>